<reference evidence="6" key="1">
    <citation type="submission" date="2009-01" db="EMBL/GenBank/DDBJ databases">
        <title>Complete sequence of Anaeromyxobacter dehalogenans 2CP-1.</title>
        <authorList>
            <consortium name="US DOE Joint Genome Institute"/>
            <person name="Lucas S."/>
            <person name="Copeland A."/>
            <person name="Lapidus A."/>
            <person name="Glavina del Rio T."/>
            <person name="Dalin E."/>
            <person name="Tice H."/>
            <person name="Bruce D."/>
            <person name="Goodwin L."/>
            <person name="Pitluck S."/>
            <person name="Saunders E."/>
            <person name="Brettin T."/>
            <person name="Detter J.C."/>
            <person name="Han C."/>
            <person name="Larimer F."/>
            <person name="Land M."/>
            <person name="Hauser L."/>
            <person name="Kyrpides N."/>
            <person name="Ovchinnikova G."/>
            <person name="Beliaev A.S."/>
            <person name="Richardson P."/>
        </authorList>
    </citation>
    <scope>NUCLEOTIDE SEQUENCE</scope>
    <source>
        <strain evidence="6">2CP-1</strain>
    </source>
</reference>
<evidence type="ECO:0000256" key="1">
    <source>
        <dbReference type="ARBA" id="ARBA00022485"/>
    </source>
</evidence>
<dbReference type="CDD" id="cd10551">
    <property type="entry name" value="PsrB"/>
    <property type="match status" value="1"/>
</dbReference>
<dbReference type="SUPFAM" id="SSF54862">
    <property type="entry name" value="4Fe-4S ferredoxins"/>
    <property type="match status" value="1"/>
</dbReference>
<dbReference type="AlphaFoldDB" id="B8JGX8"/>
<name>B8JGX8_ANAD2</name>
<keyword evidence="1" id="KW-0004">4Fe-4S</keyword>
<organism evidence="6 7">
    <name type="scientific">Anaeromyxobacter dehalogenans (strain ATCC BAA-258 / DSM 21875 / 2CP-1)</name>
    <dbReference type="NCBI Taxonomy" id="455488"/>
    <lineage>
        <taxon>Bacteria</taxon>
        <taxon>Pseudomonadati</taxon>
        <taxon>Myxococcota</taxon>
        <taxon>Myxococcia</taxon>
        <taxon>Myxococcales</taxon>
        <taxon>Cystobacterineae</taxon>
        <taxon>Anaeromyxobacteraceae</taxon>
        <taxon>Anaeromyxobacter</taxon>
    </lineage>
</organism>
<keyword evidence="2" id="KW-0479">Metal-binding</keyword>
<dbReference type="InterPro" id="IPR050954">
    <property type="entry name" value="ET_IronSulfur_Cluster-Binding"/>
</dbReference>
<dbReference type="PANTHER" id="PTHR43177:SF3">
    <property type="entry name" value="PROTEIN NRFC HOMOLOG"/>
    <property type="match status" value="1"/>
</dbReference>
<sequence>MDDRTPCPASTGGPSTRRVLGRRAFLEDVLLLSGGAVVFLAGATAAAPAAAEAASGAPPPADGYQPWEHRWAYLVDPERCIGCGSCVRACSAENHVPDGFFRTWVERYVTGMDGTSVDSPNGGKDGFPALQVAFVATKSFFVPKMCNHCRETPCIQVCPVGASYRTPDGAVLVDGERCIGCAYCVQACPFGSRFLSPETHTAEKCTWCYHRISRGLRPACVEVCPTGARAFGDLRREGDPVRHAIEHDRVAVLQPHLRTEPQCFYLHLDGEVR</sequence>
<dbReference type="InterPro" id="IPR017900">
    <property type="entry name" value="4Fe4S_Fe_S_CS"/>
</dbReference>
<protein>
    <submittedName>
        <fullName evidence="6">4Fe-4S ferredoxin iron-sulfur binding domain protein</fullName>
    </submittedName>
</protein>
<dbReference type="Pfam" id="PF12797">
    <property type="entry name" value="Fer4_2"/>
    <property type="match status" value="1"/>
</dbReference>
<dbReference type="EMBL" id="CP001359">
    <property type="protein sequence ID" value="ACL66615.1"/>
    <property type="molecule type" value="Genomic_DNA"/>
</dbReference>
<evidence type="ECO:0000259" key="5">
    <source>
        <dbReference type="PROSITE" id="PS51379"/>
    </source>
</evidence>
<evidence type="ECO:0000313" key="6">
    <source>
        <dbReference type="EMBL" id="ACL66615.1"/>
    </source>
</evidence>
<feature type="domain" description="4Fe-4S ferredoxin-type" evidence="5">
    <location>
        <begin position="137"/>
        <end position="168"/>
    </location>
</feature>
<dbReference type="PROSITE" id="PS51379">
    <property type="entry name" value="4FE4S_FER_2"/>
    <property type="match status" value="3"/>
</dbReference>
<dbReference type="PANTHER" id="PTHR43177">
    <property type="entry name" value="PROTEIN NRFC"/>
    <property type="match status" value="1"/>
</dbReference>
<keyword evidence="4" id="KW-0411">Iron-sulfur</keyword>
<feature type="domain" description="4Fe-4S ferredoxin-type" evidence="5">
    <location>
        <begin position="71"/>
        <end position="100"/>
    </location>
</feature>
<dbReference type="Gene3D" id="3.30.70.20">
    <property type="match status" value="2"/>
</dbReference>
<dbReference type="HOGENOM" id="CLU_043374_1_3_7"/>
<evidence type="ECO:0000313" key="7">
    <source>
        <dbReference type="Proteomes" id="UP000007089"/>
    </source>
</evidence>
<dbReference type="GO" id="GO:0051539">
    <property type="term" value="F:4 iron, 4 sulfur cluster binding"/>
    <property type="evidence" value="ECO:0007669"/>
    <property type="project" value="UniProtKB-KW"/>
</dbReference>
<dbReference type="PROSITE" id="PS00198">
    <property type="entry name" value="4FE4S_FER_1"/>
    <property type="match status" value="1"/>
</dbReference>
<evidence type="ECO:0000256" key="2">
    <source>
        <dbReference type="ARBA" id="ARBA00022723"/>
    </source>
</evidence>
<evidence type="ECO:0000256" key="3">
    <source>
        <dbReference type="ARBA" id="ARBA00023004"/>
    </source>
</evidence>
<keyword evidence="7" id="KW-1185">Reference proteome</keyword>
<dbReference type="RefSeq" id="WP_015934427.1">
    <property type="nucleotide sequence ID" value="NC_011891.1"/>
</dbReference>
<dbReference type="Pfam" id="PF13247">
    <property type="entry name" value="Fer4_11"/>
    <property type="match status" value="1"/>
</dbReference>
<dbReference type="KEGG" id="acp:A2cp1_3281"/>
<evidence type="ECO:0000256" key="4">
    <source>
        <dbReference type="ARBA" id="ARBA00023014"/>
    </source>
</evidence>
<dbReference type="PROSITE" id="PS51318">
    <property type="entry name" value="TAT"/>
    <property type="match status" value="1"/>
</dbReference>
<proteinExistence type="predicted"/>
<accession>B8JGX8</accession>
<dbReference type="Proteomes" id="UP000007089">
    <property type="component" value="Chromosome"/>
</dbReference>
<feature type="domain" description="4Fe-4S ferredoxin-type" evidence="5">
    <location>
        <begin position="169"/>
        <end position="198"/>
    </location>
</feature>
<keyword evidence="3" id="KW-0408">Iron</keyword>
<dbReference type="GO" id="GO:0046872">
    <property type="term" value="F:metal ion binding"/>
    <property type="evidence" value="ECO:0007669"/>
    <property type="project" value="UniProtKB-KW"/>
</dbReference>
<gene>
    <name evidence="6" type="ordered locus">A2cp1_3281</name>
</gene>
<dbReference type="InterPro" id="IPR017896">
    <property type="entry name" value="4Fe4S_Fe-S-bd"/>
</dbReference>
<dbReference type="InterPro" id="IPR006311">
    <property type="entry name" value="TAT_signal"/>
</dbReference>